<dbReference type="EMBL" id="JAADJZ010000014">
    <property type="protein sequence ID" value="KAF2870189.1"/>
    <property type="molecule type" value="Genomic_DNA"/>
</dbReference>
<name>A0A7C8I3T4_9PLEO</name>
<sequence>MPLAIFKICQNWRYGKWRSSSCCSDSSENASMHSEFDGSCGESSACLKDLGIVAVEGPAPVVCLCVASVQAFSSSLPAVFLILMFMCGIMCYFRSREVCWLALVVSFHTSSMKGLLAGTDRETSSSPSR</sequence>
<reference evidence="2 3" key="1">
    <citation type="submission" date="2020-01" db="EMBL/GenBank/DDBJ databases">
        <authorList>
            <consortium name="DOE Joint Genome Institute"/>
            <person name="Haridas S."/>
            <person name="Albert R."/>
            <person name="Binder M."/>
            <person name="Bloem J."/>
            <person name="Labutti K."/>
            <person name="Salamov A."/>
            <person name="Andreopoulos B."/>
            <person name="Baker S.E."/>
            <person name="Barry K."/>
            <person name="Bills G."/>
            <person name="Bluhm B.H."/>
            <person name="Cannon C."/>
            <person name="Castanera R."/>
            <person name="Culley D.E."/>
            <person name="Daum C."/>
            <person name="Ezra D."/>
            <person name="Gonzalez J.B."/>
            <person name="Henrissat B."/>
            <person name="Kuo A."/>
            <person name="Liang C."/>
            <person name="Lipzen A."/>
            <person name="Lutzoni F."/>
            <person name="Magnuson J."/>
            <person name="Mondo S."/>
            <person name="Nolan M."/>
            <person name="Ohm R."/>
            <person name="Pangilinan J."/>
            <person name="Park H.-J.H."/>
            <person name="Ramirez L."/>
            <person name="Alfaro M."/>
            <person name="Sun H."/>
            <person name="Tritt A."/>
            <person name="Yoshinaga Y."/>
            <person name="Zwiers L.-H.L."/>
            <person name="Turgeon B.G."/>
            <person name="Goodwin S.B."/>
            <person name="Spatafora J.W."/>
            <person name="Crous P.W."/>
            <person name="Grigoriev I.V."/>
        </authorList>
    </citation>
    <scope>NUCLEOTIDE SEQUENCE [LARGE SCALE GENOMIC DNA]</scope>
    <source>
        <strain evidence="2 3">CBS 611.86</strain>
    </source>
</reference>
<evidence type="ECO:0000256" key="1">
    <source>
        <dbReference type="SAM" id="Phobius"/>
    </source>
</evidence>
<keyword evidence="1" id="KW-1133">Transmembrane helix</keyword>
<gene>
    <name evidence="2" type="ORF">BDV95DRAFT_75643</name>
</gene>
<proteinExistence type="predicted"/>
<keyword evidence="3" id="KW-1185">Reference proteome</keyword>
<accession>A0A7C8I3T4</accession>
<keyword evidence="1" id="KW-0472">Membrane</keyword>
<feature type="transmembrane region" description="Helical" evidence="1">
    <location>
        <begin position="76"/>
        <end position="93"/>
    </location>
</feature>
<keyword evidence="1" id="KW-0812">Transmembrane</keyword>
<dbReference type="AlphaFoldDB" id="A0A7C8I3T4"/>
<comment type="caution">
    <text evidence="2">The sequence shown here is derived from an EMBL/GenBank/DDBJ whole genome shotgun (WGS) entry which is preliminary data.</text>
</comment>
<evidence type="ECO:0000313" key="2">
    <source>
        <dbReference type="EMBL" id="KAF2870189.1"/>
    </source>
</evidence>
<evidence type="ECO:0000313" key="3">
    <source>
        <dbReference type="Proteomes" id="UP000481861"/>
    </source>
</evidence>
<protein>
    <submittedName>
        <fullName evidence="2">Uncharacterized protein</fullName>
    </submittedName>
</protein>
<organism evidence="2 3">
    <name type="scientific">Massariosphaeria phaeospora</name>
    <dbReference type="NCBI Taxonomy" id="100035"/>
    <lineage>
        <taxon>Eukaryota</taxon>
        <taxon>Fungi</taxon>
        <taxon>Dikarya</taxon>
        <taxon>Ascomycota</taxon>
        <taxon>Pezizomycotina</taxon>
        <taxon>Dothideomycetes</taxon>
        <taxon>Pleosporomycetidae</taxon>
        <taxon>Pleosporales</taxon>
        <taxon>Pleosporales incertae sedis</taxon>
        <taxon>Massariosphaeria</taxon>
    </lineage>
</organism>
<dbReference type="Proteomes" id="UP000481861">
    <property type="component" value="Unassembled WGS sequence"/>
</dbReference>